<evidence type="ECO:0008006" key="3">
    <source>
        <dbReference type="Google" id="ProtNLM"/>
    </source>
</evidence>
<dbReference type="SUPFAM" id="SSF141000">
    <property type="entry name" value="Glu-tRNAGln amidotransferase C subunit"/>
    <property type="match status" value="1"/>
</dbReference>
<organism evidence="1 2">
    <name type="scientific">Candidatus Azambacteria bacterium RIFCSPLOWO2_01_FULL_37_9</name>
    <dbReference type="NCBI Taxonomy" id="1797297"/>
    <lineage>
        <taxon>Bacteria</taxon>
        <taxon>Candidatus Azamiibacteriota</taxon>
    </lineage>
</organism>
<proteinExistence type="predicted"/>
<name>A0A1F5C7A8_9BACT</name>
<dbReference type="AlphaFoldDB" id="A0A1F5C7A8"/>
<comment type="caution">
    <text evidence="1">The sequence shown here is derived from an EMBL/GenBank/DDBJ whole genome shotgun (WGS) entry which is preliminary data.</text>
</comment>
<protein>
    <recommendedName>
        <fullName evidence="3">Asp/Glu-ADT subunit C</fullName>
    </recommendedName>
</protein>
<dbReference type="InterPro" id="IPR036113">
    <property type="entry name" value="Asp/Glu-ADT_sf_sub_c"/>
</dbReference>
<dbReference type="EMBL" id="MEYQ01000033">
    <property type="protein sequence ID" value="OGD38748.1"/>
    <property type="molecule type" value="Genomic_DNA"/>
</dbReference>
<evidence type="ECO:0000313" key="2">
    <source>
        <dbReference type="Proteomes" id="UP000177947"/>
    </source>
</evidence>
<sequence>MISKDEVKKIAGLARIKISKEEEKLQKDISSILEYMDTLNEADVLTVNPQINAAVISSVVREDEIIERNLREEEETAAIIVKSSPDHDNGFIKVKALFKV</sequence>
<dbReference type="InterPro" id="IPR003837">
    <property type="entry name" value="GatC"/>
</dbReference>
<dbReference type="Pfam" id="PF02686">
    <property type="entry name" value="GatC"/>
    <property type="match status" value="1"/>
</dbReference>
<dbReference type="Gene3D" id="1.10.20.60">
    <property type="entry name" value="Glu-tRNAGln amidotransferase C subunit, N-terminal domain"/>
    <property type="match status" value="1"/>
</dbReference>
<gene>
    <name evidence="1" type="ORF">A2907_01615</name>
</gene>
<dbReference type="GO" id="GO:0006450">
    <property type="term" value="P:regulation of translational fidelity"/>
    <property type="evidence" value="ECO:0007669"/>
    <property type="project" value="InterPro"/>
</dbReference>
<dbReference type="NCBIfam" id="TIGR00135">
    <property type="entry name" value="gatC"/>
    <property type="match status" value="1"/>
</dbReference>
<dbReference type="Proteomes" id="UP000177947">
    <property type="component" value="Unassembled WGS sequence"/>
</dbReference>
<reference evidence="1 2" key="1">
    <citation type="journal article" date="2016" name="Nat. Commun.">
        <title>Thousands of microbial genomes shed light on interconnected biogeochemical processes in an aquifer system.</title>
        <authorList>
            <person name="Anantharaman K."/>
            <person name="Brown C.T."/>
            <person name="Hug L.A."/>
            <person name="Sharon I."/>
            <person name="Castelle C.J."/>
            <person name="Probst A.J."/>
            <person name="Thomas B.C."/>
            <person name="Singh A."/>
            <person name="Wilkins M.J."/>
            <person name="Karaoz U."/>
            <person name="Brodie E.L."/>
            <person name="Williams K.H."/>
            <person name="Hubbard S.S."/>
            <person name="Banfield J.F."/>
        </authorList>
    </citation>
    <scope>NUCLEOTIDE SEQUENCE [LARGE SCALE GENOMIC DNA]</scope>
</reference>
<accession>A0A1F5C7A8</accession>
<evidence type="ECO:0000313" key="1">
    <source>
        <dbReference type="EMBL" id="OGD38748.1"/>
    </source>
</evidence>